<evidence type="ECO:0000313" key="8">
    <source>
        <dbReference type="EMBL" id="TWU00394.1"/>
    </source>
</evidence>
<dbReference type="SUPFAM" id="SSF56349">
    <property type="entry name" value="DNA breaking-rejoining enzymes"/>
    <property type="match status" value="1"/>
</dbReference>
<evidence type="ECO:0000259" key="7">
    <source>
        <dbReference type="PROSITE" id="PS51900"/>
    </source>
</evidence>
<name>A0A5C6AQB9_9BACT</name>
<dbReference type="Proteomes" id="UP000317421">
    <property type="component" value="Unassembled WGS sequence"/>
</dbReference>
<dbReference type="PANTHER" id="PTHR30349">
    <property type="entry name" value="PHAGE INTEGRASE-RELATED"/>
    <property type="match status" value="1"/>
</dbReference>
<evidence type="ECO:0000256" key="3">
    <source>
        <dbReference type="ARBA" id="ARBA00023125"/>
    </source>
</evidence>
<accession>A0A5C6AQB9</accession>
<dbReference type="Pfam" id="PF00589">
    <property type="entry name" value="Phage_integrase"/>
    <property type="match status" value="1"/>
</dbReference>
<keyword evidence="4" id="KW-0233">DNA recombination</keyword>
<feature type="domain" description="Core-binding (CB)" evidence="7">
    <location>
        <begin position="73"/>
        <end position="154"/>
    </location>
</feature>
<gene>
    <name evidence="8" type="ORF">Pla108_13440</name>
</gene>
<dbReference type="InterPro" id="IPR013762">
    <property type="entry name" value="Integrase-like_cat_sf"/>
</dbReference>
<reference evidence="8 9" key="1">
    <citation type="submission" date="2019-02" db="EMBL/GenBank/DDBJ databases">
        <title>Deep-cultivation of Planctomycetes and their phenomic and genomic characterization uncovers novel biology.</title>
        <authorList>
            <person name="Wiegand S."/>
            <person name="Jogler M."/>
            <person name="Boedeker C."/>
            <person name="Pinto D."/>
            <person name="Vollmers J."/>
            <person name="Rivas-Marin E."/>
            <person name="Kohn T."/>
            <person name="Peeters S.H."/>
            <person name="Heuer A."/>
            <person name="Rast P."/>
            <person name="Oberbeckmann S."/>
            <person name="Bunk B."/>
            <person name="Jeske O."/>
            <person name="Meyerdierks A."/>
            <person name="Storesund J.E."/>
            <person name="Kallscheuer N."/>
            <person name="Luecker S."/>
            <person name="Lage O.M."/>
            <person name="Pohl T."/>
            <person name="Merkel B.J."/>
            <person name="Hornburger P."/>
            <person name="Mueller R.-W."/>
            <person name="Bruemmer F."/>
            <person name="Labrenz M."/>
            <person name="Spormann A.M."/>
            <person name="Op Den Camp H."/>
            <person name="Overmann J."/>
            <person name="Amann R."/>
            <person name="Jetten M.S.M."/>
            <person name="Mascher T."/>
            <person name="Medema M.H."/>
            <person name="Devos D.P."/>
            <person name="Kaster A.-K."/>
            <person name="Ovreas L."/>
            <person name="Rohde M."/>
            <person name="Galperin M.Y."/>
            <person name="Jogler C."/>
        </authorList>
    </citation>
    <scope>NUCLEOTIDE SEQUENCE [LARGE SCALE GENOMIC DNA]</scope>
    <source>
        <strain evidence="8 9">Pla108</strain>
    </source>
</reference>
<evidence type="ECO:0000256" key="5">
    <source>
        <dbReference type="PROSITE-ProRule" id="PRU01248"/>
    </source>
</evidence>
<keyword evidence="2" id="KW-0229">DNA integration</keyword>
<dbReference type="InterPro" id="IPR011010">
    <property type="entry name" value="DNA_brk_join_enz"/>
</dbReference>
<proteinExistence type="inferred from homology"/>
<dbReference type="Gene3D" id="1.10.443.10">
    <property type="entry name" value="Intergrase catalytic core"/>
    <property type="match status" value="1"/>
</dbReference>
<dbReference type="PROSITE" id="PS51898">
    <property type="entry name" value="TYR_RECOMBINASE"/>
    <property type="match status" value="1"/>
</dbReference>
<dbReference type="InterPro" id="IPR002104">
    <property type="entry name" value="Integrase_catalytic"/>
</dbReference>
<organism evidence="8 9">
    <name type="scientific">Botrimarina colliarenosi</name>
    <dbReference type="NCBI Taxonomy" id="2528001"/>
    <lineage>
        <taxon>Bacteria</taxon>
        <taxon>Pseudomonadati</taxon>
        <taxon>Planctomycetota</taxon>
        <taxon>Planctomycetia</taxon>
        <taxon>Pirellulales</taxon>
        <taxon>Lacipirellulaceae</taxon>
        <taxon>Botrimarina</taxon>
    </lineage>
</organism>
<dbReference type="PANTHER" id="PTHR30349:SF41">
    <property type="entry name" value="INTEGRASE_RECOMBINASE PROTEIN MJ0367-RELATED"/>
    <property type="match status" value="1"/>
</dbReference>
<evidence type="ECO:0000256" key="4">
    <source>
        <dbReference type="ARBA" id="ARBA00023172"/>
    </source>
</evidence>
<dbReference type="InterPro" id="IPR050090">
    <property type="entry name" value="Tyrosine_recombinase_XerCD"/>
</dbReference>
<evidence type="ECO:0000313" key="9">
    <source>
        <dbReference type="Proteomes" id="UP000317421"/>
    </source>
</evidence>
<comment type="similarity">
    <text evidence="1">Belongs to the 'phage' integrase family.</text>
</comment>
<dbReference type="GO" id="GO:0003677">
    <property type="term" value="F:DNA binding"/>
    <property type="evidence" value="ECO:0007669"/>
    <property type="project" value="UniProtKB-UniRule"/>
</dbReference>
<evidence type="ECO:0000259" key="6">
    <source>
        <dbReference type="PROSITE" id="PS51898"/>
    </source>
</evidence>
<dbReference type="GO" id="GO:0006310">
    <property type="term" value="P:DNA recombination"/>
    <property type="evidence" value="ECO:0007669"/>
    <property type="project" value="UniProtKB-KW"/>
</dbReference>
<dbReference type="Gene3D" id="1.10.150.130">
    <property type="match status" value="1"/>
</dbReference>
<protein>
    <submittedName>
        <fullName evidence="8">Site-specific tyrosine recombinase XerD</fullName>
    </submittedName>
</protein>
<dbReference type="GO" id="GO:0015074">
    <property type="term" value="P:DNA integration"/>
    <property type="evidence" value="ECO:0007669"/>
    <property type="project" value="UniProtKB-KW"/>
</dbReference>
<evidence type="ECO:0000256" key="1">
    <source>
        <dbReference type="ARBA" id="ARBA00008857"/>
    </source>
</evidence>
<sequence length="381" mass="43065">MTRTAAASMTPMSSAYSIAAVSSESENVSRRRSTRTYSRVPITETQVRKEADKLAAQLEADLREGRYEAPSKLTWEDFRLVFESEKLPSLAANSLGTYRAALNHVERWLRPTRVVEVDAAAISRMQAKMRASGMRETTIATYLRHLRAALSWGHELGLVTKLPKIQMPKRARRARQMKGRPITTEEYERMLEACAKVRPKDPEPWRELLQGLWLSGLRLGEALQLSWDEHAPLSVDCSGEFVVLRIAAEAEKGFQDRVLPVAPEFAEWLLATPGDSREGKVFSLAKSSRKLHGVSRTICLVGEAARVLVNRELEKSASAHDFRRAFGTRWAGRVQPAILRELMRHQSIETTMRYYVGVQTNEVARHLEGWAADNTKSRQPQ</sequence>
<evidence type="ECO:0000256" key="2">
    <source>
        <dbReference type="ARBA" id="ARBA00022908"/>
    </source>
</evidence>
<feature type="domain" description="Tyr recombinase" evidence="6">
    <location>
        <begin position="177"/>
        <end position="368"/>
    </location>
</feature>
<dbReference type="CDD" id="cd00397">
    <property type="entry name" value="DNA_BRE_C"/>
    <property type="match status" value="1"/>
</dbReference>
<dbReference type="PROSITE" id="PS51900">
    <property type="entry name" value="CB"/>
    <property type="match status" value="1"/>
</dbReference>
<dbReference type="InterPro" id="IPR044068">
    <property type="entry name" value="CB"/>
</dbReference>
<dbReference type="InterPro" id="IPR010998">
    <property type="entry name" value="Integrase_recombinase_N"/>
</dbReference>
<keyword evidence="3 5" id="KW-0238">DNA-binding</keyword>
<dbReference type="AlphaFoldDB" id="A0A5C6AQB9"/>
<dbReference type="EMBL" id="SJPR01000001">
    <property type="protein sequence ID" value="TWU00394.1"/>
    <property type="molecule type" value="Genomic_DNA"/>
</dbReference>
<keyword evidence="9" id="KW-1185">Reference proteome</keyword>
<comment type="caution">
    <text evidence="8">The sequence shown here is derived from an EMBL/GenBank/DDBJ whole genome shotgun (WGS) entry which is preliminary data.</text>
</comment>